<dbReference type="InterPro" id="IPR050469">
    <property type="entry name" value="Diguanylate_Cyclase"/>
</dbReference>
<sequence length="647" mass="74268">MKLYFKRSLLVLGLFTSLCAASERTAWEEVYAKSLHKHDESALQLLRDRYHSLPNGAEKLYLASKIQGYFVLKSQPYYGEATSTHDAYAASEQRFLEALNKEEALDYGTAEEIYLSFYSSMKQEDNQDGMLLFEYHLCRLYQRHGRPYKARFYCSQMDQRLLNAEDPLFPRYRGLHLVANNLEFLGEYQEASETYDLLLNLLPDYVDPSAAYNDVGLLMSTLGQHQLALEYLNKALEYRIQQGNPLLIAQVEHSLGDAYFKQGLYQQSINHFTQAEKLLSPANYLFGLAYVHLGLGKAHVELNQFVQGDQHLLKALEYVSQHKDQFLQGLIYLSLSQAHFKEEKFGEAVEYANQAIAISESASLPRLKGKAYLQLATIADHQQQYQQALEWYRQYAESELQLRNSEQRKAFEALDLSKAEIEQKHSVNLWRENYHILSDKYEVLKWQRISLSLLILMLAIALPFAYYRRKRESELTSQDHLQGVLNRSSGLERLTQIKTNKQPEQAHLLALLDVDQLRLFNERYGYEKGDAALQSMIDTLLKQLRSEDFLCRLGDDEFLIVMPNSERVSADTRLFALHHSVNVKAEATPHQSGLSVTMSYLALEGDLANFHRYYPKLDAALNIAKQNSRSGVVDAADPTNALLTACL</sequence>
<feature type="chain" id="PRO_5014360404" description="diguanylate cyclase" evidence="3">
    <location>
        <begin position="21"/>
        <end position="647"/>
    </location>
</feature>
<dbReference type="InterPro" id="IPR029787">
    <property type="entry name" value="Nucleotide_cyclase"/>
</dbReference>
<protein>
    <recommendedName>
        <fullName evidence="1">diguanylate cyclase</fullName>
        <ecNumber evidence="1">2.7.7.65</ecNumber>
    </recommendedName>
</protein>
<dbReference type="GO" id="GO:1902201">
    <property type="term" value="P:negative regulation of bacterial-type flagellum-dependent cell motility"/>
    <property type="evidence" value="ECO:0007669"/>
    <property type="project" value="TreeGrafter"/>
</dbReference>
<dbReference type="AlphaFoldDB" id="A0A2J9V367"/>
<dbReference type="EMBL" id="LOSJ02000002">
    <property type="protein sequence ID" value="PNM58221.1"/>
    <property type="molecule type" value="Genomic_DNA"/>
</dbReference>
<dbReference type="Pfam" id="PF13424">
    <property type="entry name" value="TPR_12"/>
    <property type="match status" value="1"/>
</dbReference>
<dbReference type="Pfam" id="PF00990">
    <property type="entry name" value="GGDEF"/>
    <property type="match status" value="1"/>
</dbReference>
<dbReference type="GO" id="GO:0005886">
    <property type="term" value="C:plasma membrane"/>
    <property type="evidence" value="ECO:0007669"/>
    <property type="project" value="TreeGrafter"/>
</dbReference>
<dbReference type="Proteomes" id="UP000053748">
    <property type="component" value="Unassembled WGS sequence"/>
</dbReference>
<keyword evidence="6" id="KW-1185">Reference proteome</keyword>
<reference evidence="5" key="1">
    <citation type="submission" date="2017-12" db="EMBL/GenBank/DDBJ databases">
        <title>FDA dAtabase for Regulatory Grade micrObial Sequences (FDA-ARGOS): Supporting development and validation of Infectious Disease Dx tests.</title>
        <authorList>
            <person name="Hoffmann M."/>
            <person name="Allard M."/>
            <person name="Evans P."/>
            <person name="Brown E."/>
            <person name="Tallon L.J."/>
            <person name="Sadzewicz L."/>
            <person name="Sengamalay N."/>
            <person name="Ott S."/>
            <person name="Godinez A."/>
            <person name="Nagaraj S."/>
            <person name="Vavikolanu K."/>
            <person name="Aluvathingal J."/>
            <person name="Nadendla S."/>
            <person name="Hobson J."/>
            <person name="Sichtig H."/>
        </authorList>
    </citation>
    <scope>NUCLEOTIDE SEQUENCE [LARGE SCALE GENOMIC DNA]</scope>
    <source>
        <strain evidence="5">FDAARGOS_113</strain>
    </source>
</reference>
<feature type="repeat" description="TPR" evidence="2">
    <location>
        <begin position="249"/>
        <end position="282"/>
    </location>
</feature>
<evidence type="ECO:0000256" key="1">
    <source>
        <dbReference type="ARBA" id="ARBA00012528"/>
    </source>
</evidence>
<dbReference type="InterPro" id="IPR019734">
    <property type="entry name" value="TPR_rpt"/>
</dbReference>
<dbReference type="SUPFAM" id="SSF55073">
    <property type="entry name" value="Nucleotide cyclase"/>
    <property type="match status" value="1"/>
</dbReference>
<dbReference type="Gene3D" id="1.25.40.10">
    <property type="entry name" value="Tetratricopeptide repeat domain"/>
    <property type="match status" value="2"/>
</dbReference>
<dbReference type="Gene3D" id="3.30.70.270">
    <property type="match status" value="1"/>
</dbReference>
<evidence type="ECO:0000256" key="3">
    <source>
        <dbReference type="SAM" id="SignalP"/>
    </source>
</evidence>
<dbReference type="RefSeq" id="WP_000780785.1">
    <property type="nucleotide sequence ID" value="NZ_CAWMSS010000001.1"/>
</dbReference>
<dbReference type="PROSITE" id="PS50005">
    <property type="entry name" value="TPR"/>
    <property type="match status" value="2"/>
</dbReference>
<proteinExistence type="predicted"/>
<dbReference type="InterPro" id="IPR043128">
    <property type="entry name" value="Rev_trsase/Diguanyl_cyclase"/>
</dbReference>
<dbReference type="SMART" id="SM00267">
    <property type="entry name" value="GGDEF"/>
    <property type="match status" value="1"/>
</dbReference>
<dbReference type="GO" id="GO:0043709">
    <property type="term" value="P:cell adhesion involved in single-species biofilm formation"/>
    <property type="evidence" value="ECO:0007669"/>
    <property type="project" value="TreeGrafter"/>
</dbReference>
<evidence type="ECO:0000313" key="6">
    <source>
        <dbReference type="Proteomes" id="UP000053748"/>
    </source>
</evidence>
<feature type="repeat" description="TPR" evidence="2">
    <location>
        <begin position="209"/>
        <end position="242"/>
    </location>
</feature>
<keyword evidence="2" id="KW-0802">TPR repeat</keyword>
<feature type="signal peptide" evidence="3">
    <location>
        <begin position="1"/>
        <end position="20"/>
    </location>
</feature>
<dbReference type="EC" id="2.7.7.65" evidence="1"/>
<dbReference type="PANTHER" id="PTHR45138:SF24">
    <property type="entry name" value="DIGUANYLATE CYCLASE DGCC-RELATED"/>
    <property type="match status" value="1"/>
</dbReference>
<dbReference type="InterPro" id="IPR000160">
    <property type="entry name" value="GGDEF_dom"/>
</dbReference>
<organism evidence="5 6">
    <name type="scientific">Vibrio mimicus</name>
    <dbReference type="NCBI Taxonomy" id="674"/>
    <lineage>
        <taxon>Bacteria</taxon>
        <taxon>Pseudomonadati</taxon>
        <taxon>Pseudomonadota</taxon>
        <taxon>Gammaproteobacteria</taxon>
        <taxon>Vibrionales</taxon>
        <taxon>Vibrionaceae</taxon>
        <taxon>Vibrio</taxon>
    </lineage>
</organism>
<evidence type="ECO:0000313" key="5">
    <source>
        <dbReference type="EMBL" id="PNM58221.1"/>
    </source>
</evidence>
<dbReference type="SUPFAM" id="SSF48452">
    <property type="entry name" value="TPR-like"/>
    <property type="match status" value="2"/>
</dbReference>
<accession>A0A2J9V367</accession>
<dbReference type="Pfam" id="PF13181">
    <property type="entry name" value="TPR_8"/>
    <property type="match status" value="1"/>
</dbReference>
<dbReference type="CDD" id="cd01949">
    <property type="entry name" value="GGDEF"/>
    <property type="match status" value="1"/>
</dbReference>
<dbReference type="NCBIfam" id="TIGR00254">
    <property type="entry name" value="GGDEF"/>
    <property type="match status" value="1"/>
</dbReference>
<gene>
    <name evidence="5" type="ORF">AL544_020280</name>
</gene>
<feature type="domain" description="GGDEF" evidence="4">
    <location>
        <begin position="505"/>
        <end position="637"/>
    </location>
</feature>
<comment type="caution">
    <text evidence="5">The sequence shown here is derived from an EMBL/GenBank/DDBJ whole genome shotgun (WGS) entry which is preliminary data.</text>
</comment>
<dbReference type="SMART" id="SM00028">
    <property type="entry name" value="TPR"/>
    <property type="match status" value="6"/>
</dbReference>
<keyword evidence="3" id="KW-0732">Signal</keyword>
<dbReference type="InterPro" id="IPR011990">
    <property type="entry name" value="TPR-like_helical_dom_sf"/>
</dbReference>
<dbReference type="STRING" id="674.VM_08005"/>
<dbReference type="PANTHER" id="PTHR45138">
    <property type="entry name" value="REGULATORY COMPONENTS OF SENSORY TRANSDUCTION SYSTEM"/>
    <property type="match status" value="1"/>
</dbReference>
<dbReference type="OrthoDB" id="5906165at2"/>
<dbReference type="PROSITE" id="PS50887">
    <property type="entry name" value="GGDEF"/>
    <property type="match status" value="1"/>
</dbReference>
<evidence type="ECO:0000259" key="4">
    <source>
        <dbReference type="PROSITE" id="PS50887"/>
    </source>
</evidence>
<name>A0A2J9V367_VIBMI</name>
<dbReference type="GO" id="GO:0052621">
    <property type="term" value="F:diguanylate cyclase activity"/>
    <property type="evidence" value="ECO:0007669"/>
    <property type="project" value="UniProtKB-EC"/>
</dbReference>
<evidence type="ECO:0000256" key="2">
    <source>
        <dbReference type="PROSITE-ProRule" id="PRU00339"/>
    </source>
</evidence>